<dbReference type="EMBL" id="JARIHO010000004">
    <property type="protein sequence ID" value="KAJ7362840.1"/>
    <property type="molecule type" value="Genomic_DNA"/>
</dbReference>
<feature type="compositionally biased region" description="Polar residues" evidence="1">
    <location>
        <begin position="1"/>
        <end position="17"/>
    </location>
</feature>
<evidence type="ECO:0000256" key="1">
    <source>
        <dbReference type="SAM" id="MobiDB-lite"/>
    </source>
</evidence>
<accession>A0AAD7AMG5</accession>
<organism evidence="2 3">
    <name type="scientific">Mycena albidolilacea</name>
    <dbReference type="NCBI Taxonomy" id="1033008"/>
    <lineage>
        <taxon>Eukaryota</taxon>
        <taxon>Fungi</taxon>
        <taxon>Dikarya</taxon>
        <taxon>Basidiomycota</taxon>
        <taxon>Agaricomycotina</taxon>
        <taxon>Agaricomycetes</taxon>
        <taxon>Agaricomycetidae</taxon>
        <taxon>Agaricales</taxon>
        <taxon>Marasmiineae</taxon>
        <taxon>Mycenaceae</taxon>
        <taxon>Mycena</taxon>
    </lineage>
</organism>
<proteinExistence type="predicted"/>
<gene>
    <name evidence="2" type="ORF">DFH08DRAFT_930947</name>
</gene>
<sequence length="138" mass="15355">MHNTSEPSSNDKSTANFESGMRGTGERNREQEARSLPENPPDTGDSQRERHFVSINNGKPLYVPVMTVAQFCDKYDLSENIRQRLEEEEFKTAGALLEVSEATLQTAGFKSGQIADLKKALKEFLMSNMALAPTGDDR</sequence>
<feature type="compositionally biased region" description="Basic and acidic residues" evidence="1">
    <location>
        <begin position="24"/>
        <end position="35"/>
    </location>
</feature>
<evidence type="ECO:0000313" key="2">
    <source>
        <dbReference type="EMBL" id="KAJ7362840.1"/>
    </source>
</evidence>
<evidence type="ECO:0000313" key="3">
    <source>
        <dbReference type="Proteomes" id="UP001218218"/>
    </source>
</evidence>
<dbReference type="Proteomes" id="UP001218218">
    <property type="component" value="Unassembled WGS sequence"/>
</dbReference>
<name>A0AAD7AMG5_9AGAR</name>
<feature type="region of interest" description="Disordered" evidence="1">
    <location>
        <begin position="1"/>
        <end position="50"/>
    </location>
</feature>
<protein>
    <submittedName>
        <fullName evidence="2">Uncharacterized protein</fullName>
    </submittedName>
</protein>
<comment type="caution">
    <text evidence="2">The sequence shown here is derived from an EMBL/GenBank/DDBJ whole genome shotgun (WGS) entry which is preliminary data.</text>
</comment>
<dbReference type="AlphaFoldDB" id="A0AAD7AMG5"/>
<keyword evidence="3" id="KW-1185">Reference proteome</keyword>
<reference evidence="2" key="1">
    <citation type="submission" date="2023-03" db="EMBL/GenBank/DDBJ databases">
        <title>Massive genome expansion in bonnet fungi (Mycena s.s.) driven by repeated elements and novel gene families across ecological guilds.</title>
        <authorList>
            <consortium name="Lawrence Berkeley National Laboratory"/>
            <person name="Harder C.B."/>
            <person name="Miyauchi S."/>
            <person name="Viragh M."/>
            <person name="Kuo A."/>
            <person name="Thoen E."/>
            <person name="Andreopoulos B."/>
            <person name="Lu D."/>
            <person name="Skrede I."/>
            <person name="Drula E."/>
            <person name="Henrissat B."/>
            <person name="Morin E."/>
            <person name="Kohler A."/>
            <person name="Barry K."/>
            <person name="LaButti K."/>
            <person name="Morin E."/>
            <person name="Salamov A."/>
            <person name="Lipzen A."/>
            <person name="Mereny Z."/>
            <person name="Hegedus B."/>
            <person name="Baldrian P."/>
            <person name="Stursova M."/>
            <person name="Weitz H."/>
            <person name="Taylor A."/>
            <person name="Grigoriev I.V."/>
            <person name="Nagy L.G."/>
            <person name="Martin F."/>
            <person name="Kauserud H."/>
        </authorList>
    </citation>
    <scope>NUCLEOTIDE SEQUENCE</scope>
    <source>
        <strain evidence="2">CBHHK002</strain>
    </source>
</reference>